<dbReference type="EMBL" id="JAPFFJ010000001">
    <property type="protein sequence ID" value="KAJ6434774.1"/>
    <property type="molecule type" value="Genomic_DNA"/>
</dbReference>
<keyword evidence="2" id="KW-1185">Reference proteome</keyword>
<protein>
    <submittedName>
        <fullName evidence="1">Uncharacterized protein</fullName>
    </submittedName>
</protein>
<name>A0AAD6PLX6_9ROSI</name>
<evidence type="ECO:0000313" key="2">
    <source>
        <dbReference type="Proteomes" id="UP001162972"/>
    </source>
</evidence>
<organism evidence="1 2">
    <name type="scientific">Salix udensis</name>
    <dbReference type="NCBI Taxonomy" id="889485"/>
    <lineage>
        <taxon>Eukaryota</taxon>
        <taxon>Viridiplantae</taxon>
        <taxon>Streptophyta</taxon>
        <taxon>Embryophyta</taxon>
        <taxon>Tracheophyta</taxon>
        <taxon>Spermatophyta</taxon>
        <taxon>Magnoliopsida</taxon>
        <taxon>eudicotyledons</taxon>
        <taxon>Gunneridae</taxon>
        <taxon>Pentapetalae</taxon>
        <taxon>rosids</taxon>
        <taxon>fabids</taxon>
        <taxon>Malpighiales</taxon>
        <taxon>Salicaceae</taxon>
        <taxon>Saliceae</taxon>
        <taxon>Salix</taxon>
    </lineage>
</organism>
<dbReference type="Proteomes" id="UP001162972">
    <property type="component" value="Chromosome 18"/>
</dbReference>
<accession>A0AAD6PLX6</accession>
<dbReference type="AlphaFoldDB" id="A0AAD6PLX6"/>
<comment type="caution">
    <text evidence="1">The sequence shown here is derived from an EMBL/GenBank/DDBJ whole genome shotgun (WGS) entry which is preliminary data.</text>
</comment>
<evidence type="ECO:0000313" key="1">
    <source>
        <dbReference type="EMBL" id="KAJ6434774.1"/>
    </source>
</evidence>
<sequence length="60" mass="6978">MKRRIILEAIKIVRNPPAELVQKDMPQLYHPNRDRQLTQLVARNGRLSQGKIQLVYPGES</sequence>
<proteinExistence type="predicted"/>
<gene>
    <name evidence="1" type="ORF">OIU84_000081</name>
</gene>
<reference evidence="1 2" key="1">
    <citation type="journal article" date="2023" name="Int. J. Mol. Sci.">
        <title>De Novo Assembly and Annotation of 11 Diverse Shrub Willow (Salix) Genomes Reveals Novel Gene Organization in Sex-Linked Regions.</title>
        <authorList>
            <person name="Hyden B."/>
            <person name="Feng K."/>
            <person name="Yates T.B."/>
            <person name="Jawdy S."/>
            <person name="Cereghino C."/>
            <person name="Smart L.B."/>
            <person name="Muchero W."/>
        </authorList>
    </citation>
    <scope>NUCLEOTIDE SEQUENCE [LARGE SCALE GENOMIC DNA]</scope>
    <source>
        <tissue evidence="1">Shoot tip</tissue>
    </source>
</reference>